<dbReference type="GO" id="GO:0008270">
    <property type="term" value="F:zinc ion binding"/>
    <property type="evidence" value="ECO:0007669"/>
    <property type="project" value="UniProtKB-KW"/>
</dbReference>
<feature type="domain" description="J" evidence="8">
    <location>
        <begin position="26"/>
        <end position="91"/>
    </location>
</feature>
<evidence type="ECO:0000259" key="8">
    <source>
        <dbReference type="PROSITE" id="PS50076"/>
    </source>
</evidence>
<proteinExistence type="inferred from homology"/>
<gene>
    <name evidence="10" type="primary">ABSGL_04429.1 scaffold 5409</name>
</gene>
<reference evidence="10" key="1">
    <citation type="submission" date="2016-04" db="EMBL/GenBank/DDBJ databases">
        <authorList>
            <person name="Evans L.H."/>
            <person name="Alamgir A."/>
            <person name="Owens N."/>
            <person name="Weber N.D."/>
            <person name="Virtaneva K."/>
            <person name="Barbian K."/>
            <person name="Babar A."/>
            <person name="Rosenke K."/>
        </authorList>
    </citation>
    <scope>NUCLEOTIDE SEQUENCE [LARGE SCALE GENOMIC DNA]</scope>
    <source>
        <strain evidence="10">CBS 101.48</strain>
    </source>
</reference>
<dbReference type="InterPro" id="IPR036410">
    <property type="entry name" value="HSP_DnaJ_Cys-rich_dom_sf"/>
</dbReference>
<dbReference type="InterPro" id="IPR018253">
    <property type="entry name" value="DnaJ_domain_CS"/>
</dbReference>
<protein>
    <recommendedName>
        <fullName evidence="12">J domain-containing protein</fullName>
    </recommendedName>
</protein>
<keyword evidence="4 6" id="KW-0862">Zinc</keyword>
<keyword evidence="2" id="KW-0677">Repeat</keyword>
<dbReference type="PROSITE" id="PS51257">
    <property type="entry name" value="PROKAR_LIPOPROTEIN"/>
    <property type="match status" value="1"/>
</dbReference>
<dbReference type="CDD" id="cd10747">
    <property type="entry name" value="DnaJ_C"/>
    <property type="match status" value="1"/>
</dbReference>
<dbReference type="InterPro" id="IPR036869">
    <property type="entry name" value="J_dom_sf"/>
</dbReference>
<dbReference type="STRING" id="4829.A0A163JEQ8"/>
<dbReference type="CDD" id="cd10719">
    <property type="entry name" value="DnaJ_zf"/>
    <property type="match status" value="1"/>
</dbReference>
<dbReference type="InterPro" id="IPR012724">
    <property type="entry name" value="DnaJ"/>
</dbReference>
<dbReference type="GO" id="GO:0009408">
    <property type="term" value="P:response to heat"/>
    <property type="evidence" value="ECO:0007669"/>
    <property type="project" value="InterPro"/>
</dbReference>
<dbReference type="SUPFAM" id="SSF46565">
    <property type="entry name" value="Chaperone J-domain"/>
    <property type="match status" value="1"/>
</dbReference>
<dbReference type="CDD" id="cd06257">
    <property type="entry name" value="DnaJ"/>
    <property type="match status" value="1"/>
</dbReference>
<dbReference type="GO" id="GO:0006457">
    <property type="term" value="P:protein folding"/>
    <property type="evidence" value="ECO:0007669"/>
    <property type="project" value="InterPro"/>
</dbReference>
<organism evidence="10">
    <name type="scientific">Absidia glauca</name>
    <name type="common">Pin mould</name>
    <dbReference type="NCBI Taxonomy" id="4829"/>
    <lineage>
        <taxon>Eukaryota</taxon>
        <taxon>Fungi</taxon>
        <taxon>Fungi incertae sedis</taxon>
        <taxon>Mucoromycota</taxon>
        <taxon>Mucoromycotina</taxon>
        <taxon>Mucoromycetes</taxon>
        <taxon>Mucorales</taxon>
        <taxon>Cunninghamellaceae</taxon>
        <taxon>Absidia</taxon>
    </lineage>
</organism>
<evidence type="ECO:0000256" key="5">
    <source>
        <dbReference type="ARBA" id="ARBA00023186"/>
    </source>
</evidence>
<dbReference type="SMART" id="SM00271">
    <property type="entry name" value="DnaJ"/>
    <property type="match status" value="1"/>
</dbReference>
<dbReference type="PROSITE" id="PS50076">
    <property type="entry name" value="DNAJ_2"/>
    <property type="match status" value="1"/>
</dbReference>
<evidence type="ECO:0000256" key="3">
    <source>
        <dbReference type="ARBA" id="ARBA00022771"/>
    </source>
</evidence>
<dbReference type="Pfam" id="PF00684">
    <property type="entry name" value="DnaJ_CXXCXGXG"/>
    <property type="match status" value="1"/>
</dbReference>
<keyword evidence="1 6" id="KW-0479">Metal-binding</keyword>
<evidence type="ECO:0000256" key="4">
    <source>
        <dbReference type="ARBA" id="ARBA00022833"/>
    </source>
</evidence>
<feature type="zinc finger region" description="CR-type" evidence="6">
    <location>
        <begin position="151"/>
        <end position="234"/>
    </location>
</feature>
<dbReference type="Pfam" id="PF00226">
    <property type="entry name" value="DnaJ"/>
    <property type="match status" value="1"/>
</dbReference>
<evidence type="ECO:0008006" key="12">
    <source>
        <dbReference type="Google" id="ProtNLM"/>
    </source>
</evidence>
<dbReference type="InterPro" id="IPR001305">
    <property type="entry name" value="HSP_DnaJ_Cys-rich_dom"/>
</dbReference>
<dbReference type="FunFam" id="2.10.230.10:FF:000002">
    <property type="entry name" value="Molecular chaperone DnaJ"/>
    <property type="match status" value="1"/>
</dbReference>
<dbReference type="HAMAP" id="MF_01152">
    <property type="entry name" value="DnaJ"/>
    <property type="match status" value="1"/>
</dbReference>
<keyword evidence="7" id="KW-0732">Signal</keyword>
<evidence type="ECO:0000313" key="11">
    <source>
        <dbReference type="Proteomes" id="UP000078561"/>
    </source>
</evidence>
<dbReference type="Gene3D" id="1.10.287.110">
    <property type="entry name" value="DnaJ domain"/>
    <property type="match status" value="1"/>
</dbReference>
<dbReference type="OrthoDB" id="550424at2759"/>
<dbReference type="EMBL" id="LT552359">
    <property type="protein sequence ID" value="SAL98864.1"/>
    <property type="molecule type" value="Genomic_DNA"/>
</dbReference>
<dbReference type="GO" id="GO:0005524">
    <property type="term" value="F:ATP binding"/>
    <property type="evidence" value="ECO:0007669"/>
    <property type="project" value="InterPro"/>
</dbReference>
<keyword evidence="11" id="KW-1185">Reference proteome</keyword>
<dbReference type="OMA" id="KWHEDGD"/>
<dbReference type="GO" id="GO:0030544">
    <property type="term" value="F:Hsp70 protein binding"/>
    <property type="evidence" value="ECO:0007669"/>
    <property type="project" value="InterPro"/>
</dbReference>
<dbReference type="Gene3D" id="2.10.230.10">
    <property type="entry name" value="Heat shock protein DnaJ, cysteine-rich domain"/>
    <property type="match status" value="1"/>
</dbReference>
<dbReference type="GO" id="GO:0051082">
    <property type="term" value="F:unfolded protein binding"/>
    <property type="evidence" value="ECO:0007669"/>
    <property type="project" value="InterPro"/>
</dbReference>
<dbReference type="PROSITE" id="PS51188">
    <property type="entry name" value="ZF_CR"/>
    <property type="match status" value="1"/>
</dbReference>
<sequence>MRFHSFCVWMTLLLVAACLVVAAGKDYYKILDVPRDASKSQIKKHYKKLSRVYHPDKNRDNKQAEAKFMEISDAYSVLVDDEQRSIYDQYGEEGLKQHNNGGGGGHPFHNPFDVFSHFFGGGFGGHGHQQEKRGPNLNIELEVTLEDLYNGASIDLDISKQVVCDHCHGSGARRSEDIVTCSVCQGQGVRMQRVQIAPGMVQQFQQTCDHCGGKGKTIKHVCTACDGKKLRRGNEQYTISVERGMQNGQTIVLEQEGDEYPDAIPGDVIFSLTTIPHLVYERQGNNLYTKQHISLVEALAGFEKTLVMLDGSVVKLERSGVVTQYGFVQKIKGAGMPIYESSSQGDLFVEYLVVFPDHVDSSVIEVLKKGAHFATADPPVTHQEL</sequence>
<dbReference type="Pfam" id="PF01556">
    <property type="entry name" value="DnaJ_C"/>
    <property type="match status" value="1"/>
</dbReference>
<accession>A0A163JEQ8</accession>
<keyword evidence="3 6" id="KW-0863">Zinc-finger</keyword>
<dbReference type="FunCoup" id="A0A163JEQ8">
    <property type="interactions" value="338"/>
</dbReference>
<evidence type="ECO:0000256" key="2">
    <source>
        <dbReference type="ARBA" id="ARBA00022737"/>
    </source>
</evidence>
<dbReference type="AlphaFoldDB" id="A0A163JEQ8"/>
<dbReference type="SUPFAM" id="SSF49493">
    <property type="entry name" value="HSP40/DnaJ peptide-binding domain"/>
    <property type="match status" value="2"/>
</dbReference>
<keyword evidence="5" id="KW-0143">Chaperone</keyword>
<dbReference type="FunFam" id="2.60.260.20:FF:000013">
    <property type="entry name" value="DnaJ subfamily B member 11"/>
    <property type="match status" value="1"/>
</dbReference>
<dbReference type="InterPro" id="IPR044713">
    <property type="entry name" value="DNJA1/2-like"/>
</dbReference>
<dbReference type="SUPFAM" id="SSF57938">
    <property type="entry name" value="DnaJ/Hsp40 cysteine-rich domain"/>
    <property type="match status" value="1"/>
</dbReference>
<dbReference type="InterPro" id="IPR008971">
    <property type="entry name" value="HSP40/DnaJ_pept-bd"/>
</dbReference>
<feature type="signal peptide" evidence="7">
    <location>
        <begin position="1"/>
        <end position="22"/>
    </location>
</feature>
<dbReference type="InterPro" id="IPR002939">
    <property type="entry name" value="DnaJ_C"/>
</dbReference>
<dbReference type="PROSITE" id="PS00636">
    <property type="entry name" value="DNAJ_1"/>
    <property type="match status" value="1"/>
</dbReference>
<dbReference type="InParanoid" id="A0A163JEQ8"/>
<dbReference type="Proteomes" id="UP000078561">
    <property type="component" value="Unassembled WGS sequence"/>
</dbReference>
<feature type="chain" id="PRO_5007843531" description="J domain-containing protein" evidence="7">
    <location>
        <begin position="23"/>
        <end position="385"/>
    </location>
</feature>
<dbReference type="InterPro" id="IPR001623">
    <property type="entry name" value="DnaJ_domain"/>
</dbReference>
<evidence type="ECO:0000256" key="6">
    <source>
        <dbReference type="PROSITE-ProRule" id="PRU00546"/>
    </source>
</evidence>
<dbReference type="Gene3D" id="2.60.260.20">
    <property type="entry name" value="Urease metallochaperone UreE, N-terminal domain"/>
    <property type="match status" value="2"/>
</dbReference>
<dbReference type="PRINTS" id="PR00625">
    <property type="entry name" value="JDOMAIN"/>
</dbReference>
<evidence type="ECO:0000259" key="9">
    <source>
        <dbReference type="PROSITE" id="PS51188"/>
    </source>
</evidence>
<feature type="domain" description="CR-type" evidence="9">
    <location>
        <begin position="151"/>
        <end position="234"/>
    </location>
</feature>
<evidence type="ECO:0000256" key="7">
    <source>
        <dbReference type="SAM" id="SignalP"/>
    </source>
</evidence>
<dbReference type="PANTHER" id="PTHR43888">
    <property type="entry name" value="DNAJ-LIKE-2, ISOFORM A-RELATED"/>
    <property type="match status" value="1"/>
</dbReference>
<evidence type="ECO:0000256" key="1">
    <source>
        <dbReference type="ARBA" id="ARBA00022723"/>
    </source>
</evidence>
<evidence type="ECO:0000313" key="10">
    <source>
        <dbReference type="EMBL" id="SAL98864.1"/>
    </source>
</evidence>
<name>A0A163JEQ8_ABSGL</name>